<dbReference type="InterPro" id="IPR016195">
    <property type="entry name" value="Pol/histidinol_Pase-like"/>
</dbReference>
<dbReference type="EMBL" id="MIJZ01000012">
    <property type="protein sequence ID" value="OEG11958.1"/>
    <property type="molecule type" value="Genomic_DNA"/>
</dbReference>
<dbReference type="PIRSF" id="PIRSF016557">
    <property type="entry name" value="Caps_synth_CpsB"/>
    <property type="match status" value="1"/>
</dbReference>
<dbReference type="STRING" id="903984.BCR21_06900"/>
<organism evidence="6 7">
    <name type="scientific">Enterococcus ureasiticus</name>
    <dbReference type="NCBI Taxonomy" id="903984"/>
    <lineage>
        <taxon>Bacteria</taxon>
        <taxon>Bacillati</taxon>
        <taxon>Bacillota</taxon>
        <taxon>Bacilli</taxon>
        <taxon>Lactobacillales</taxon>
        <taxon>Enterococcaceae</taxon>
        <taxon>Enterococcus</taxon>
    </lineage>
</organism>
<name>A0A1E5GGW2_9ENTE</name>
<dbReference type="GO" id="GO:0030145">
    <property type="term" value="F:manganese ion binding"/>
    <property type="evidence" value="ECO:0007669"/>
    <property type="project" value="UniProtKB-UniRule"/>
</dbReference>
<dbReference type="EC" id="3.1.3.48" evidence="5"/>
<evidence type="ECO:0000256" key="1">
    <source>
        <dbReference type="ARBA" id="ARBA00005750"/>
    </source>
</evidence>
<keyword evidence="3 5" id="KW-0904">Protein phosphatase</keyword>
<dbReference type="SUPFAM" id="SSF89550">
    <property type="entry name" value="PHP domain-like"/>
    <property type="match status" value="1"/>
</dbReference>
<keyword evidence="7" id="KW-1185">Reference proteome</keyword>
<evidence type="ECO:0000256" key="5">
    <source>
        <dbReference type="PIRNR" id="PIRNR016557"/>
    </source>
</evidence>
<comment type="caution">
    <text evidence="6">The sequence shown here is derived from an EMBL/GenBank/DDBJ whole genome shotgun (WGS) entry which is preliminary data.</text>
</comment>
<proteinExistence type="inferred from homology"/>
<protein>
    <recommendedName>
        <fullName evidence="5">Tyrosine-protein phosphatase</fullName>
        <ecNumber evidence="5">3.1.3.48</ecNumber>
    </recommendedName>
</protein>
<evidence type="ECO:0000256" key="4">
    <source>
        <dbReference type="ARBA" id="ARBA00051722"/>
    </source>
</evidence>
<accession>A0A1E5GGW2</accession>
<dbReference type="PANTHER" id="PTHR39181">
    <property type="entry name" value="TYROSINE-PROTEIN PHOSPHATASE YWQE"/>
    <property type="match status" value="1"/>
</dbReference>
<dbReference type="InterPro" id="IPR016667">
    <property type="entry name" value="Caps_polysacc_synth_CpsB/CapC"/>
</dbReference>
<comment type="catalytic activity">
    <reaction evidence="4 5">
        <text>O-phospho-L-tyrosyl-[protein] + H2O = L-tyrosyl-[protein] + phosphate</text>
        <dbReference type="Rhea" id="RHEA:10684"/>
        <dbReference type="Rhea" id="RHEA-COMP:10136"/>
        <dbReference type="Rhea" id="RHEA-COMP:20101"/>
        <dbReference type="ChEBI" id="CHEBI:15377"/>
        <dbReference type="ChEBI" id="CHEBI:43474"/>
        <dbReference type="ChEBI" id="CHEBI:46858"/>
        <dbReference type="ChEBI" id="CHEBI:61978"/>
        <dbReference type="EC" id="3.1.3.48"/>
    </reaction>
</comment>
<keyword evidence="2 5" id="KW-0378">Hydrolase</keyword>
<comment type="similarity">
    <text evidence="1 5">Belongs to the metallo-dependent hydrolases superfamily. CpsB/CapC family.</text>
</comment>
<dbReference type="PANTHER" id="PTHR39181:SF1">
    <property type="entry name" value="TYROSINE-PROTEIN PHOSPHATASE YWQE"/>
    <property type="match status" value="1"/>
</dbReference>
<dbReference type="Proteomes" id="UP000094068">
    <property type="component" value="Unassembled WGS sequence"/>
</dbReference>
<evidence type="ECO:0000256" key="2">
    <source>
        <dbReference type="ARBA" id="ARBA00022801"/>
    </source>
</evidence>
<reference evidence="7" key="1">
    <citation type="submission" date="2016-09" db="EMBL/GenBank/DDBJ databases">
        <authorList>
            <person name="Gulvik C.A."/>
        </authorList>
    </citation>
    <scope>NUCLEOTIDE SEQUENCE [LARGE SCALE GENOMIC DNA]</scope>
    <source>
        <strain evidence="7">DSM 23328</strain>
    </source>
</reference>
<sequence length="254" mass="29217">MIDLHCHILPGIDDGPKTIEESLEMAEKAVADGILRIVCTPHYSLQYPNTRMFIAPKVQQLQQELDKRKLPLTLYAGQEVRLTGELMHQIETDKIQFIDPKKRYFLLEFPKQEVPFYAVTLIEKVIKKGTIPIIVHPECNLGFIKDPNKLIPFIELGALTQVTAPSLLGLYGKQIQTTAEKMVDHGLIHMLASDAHRRQERDFYLREAYKVIERTKGIAKVQEWKTTAENVLAGQTIIMPSYRPISHKKFWLFN</sequence>
<dbReference type="Gene3D" id="3.20.20.140">
    <property type="entry name" value="Metal-dependent hydrolases"/>
    <property type="match status" value="1"/>
</dbReference>
<dbReference type="OrthoDB" id="9788539at2"/>
<gene>
    <name evidence="6" type="ORF">BCR21_06900</name>
</gene>
<evidence type="ECO:0000313" key="7">
    <source>
        <dbReference type="Proteomes" id="UP000094068"/>
    </source>
</evidence>
<dbReference type="Pfam" id="PF19567">
    <property type="entry name" value="CpsB_CapC"/>
    <property type="match status" value="1"/>
</dbReference>
<dbReference type="AlphaFoldDB" id="A0A1E5GGW2"/>
<evidence type="ECO:0000256" key="3">
    <source>
        <dbReference type="ARBA" id="ARBA00022912"/>
    </source>
</evidence>
<dbReference type="RefSeq" id="WP_069645811.1">
    <property type="nucleotide sequence ID" value="NZ_MIJZ01000012.1"/>
</dbReference>
<evidence type="ECO:0000313" key="6">
    <source>
        <dbReference type="EMBL" id="OEG11958.1"/>
    </source>
</evidence>
<dbReference type="GO" id="GO:0004725">
    <property type="term" value="F:protein tyrosine phosphatase activity"/>
    <property type="evidence" value="ECO:0007669"/>
    <property type="project" value="UniProtKB-UniRule"/>
</dbReference>